<dbReference type="EMBL" id="JALPRX010000068">
    <property type="protein sequence ID" value="MCK8785777.1"/>
    <property type="molecule type" value="Genomic_DNA"/>
</dbReference>
<dbReference type="PIRSF" id="PIRSF028135">
    <property type="entry name" value="UCP028135_HipA-like"/>
    <property type="match status" value="1"/>
</dbReference>
<dbReference type="PANTHER" id="PTHR37419">
    <property type="entry name" value="SERINE/THREONINE-PROTEIN KINASE TOXIN HIPA"/>
    <property type="match status" value="1"/>
</dbReference>
<evidence type="ECO:0000259" key="4">
    <source>
        <dbReference type="Pfam" id="PF07804"/>
    </source>
</evidence>
<protein>
    <submittedName>
        <fullName evidence="6">HipA domain-containing protein</fullName>
    </submittedName>
</protein>
<dbReference type="Pfam" id="PF13657">
    <property type="entry name" value="Couple_hipA"/>
    <property type="match status" value="1"/>
</dbReference>
<evidence type="ECO:0000256" key="2">
    <source>
        <dbReference type="ARBA" id="ARBA00022679"/>
    </source>
</evidence>
<dbReference type="AlphaFoldDB" id="A0A9X1YBQ9"/>
<evidence type="ECO:0000256" key="1">
    <source>
        <dbReference type="ARBA" id="ARBA00010164"/>
    </source>
</evidence>
<dbReference type="InterPro" id="IPR012893">
    <property type="entry name" value="HipA-like_C"/>
</dbReference>
<sequence length="446" mass="48219">MAKPKSLTLQLHVDGRWHDAARLTLAEPEAGWRSPTTLEYETDYAFRANPDFTDTVRGHAALSVRLPPSLGIHRFATWPPFLLDLLPQGHARRVLTEALQLGPDGDACDTPLLLRAGGGPIGNIRVRQARDAERKRLQGVRRPGLAWDEIVARHDTFGEFARDFTAVASGTSGVQGGWPKLLLTLDREGRWLPGPMVPDAEATDHAIVKWAGDGQEATSLILASEAPYLELARAFGLRCARPLDHRDGTLRIPRFDRHVAGGKVVRLGQESIVSAAGVAAFAHQAAHENYLAVIGTFCDDPAAEVTEYVLRDVLNLALGNPDNHGRNTALQKGPDGSVRLTPLYDFCPMRLDPGAIARSTTWRCMRAFNGPSRDLDPDWAVVCRVAADGVAGLTAASLMRVLAEHADALRRMPALARRLGVADAVIGRAMGRCEALADALAALGRG</sequence>
<keyword evidence="3" id="KW-0418">Kinase</keyword>
<feature type="domain" description="HipA N-terminal subdomain 1" evidence="5">
    <location>
        <begin position="41"/>
        <end position="126"/>
    </location>
</feature>
<reference evidence="6" key="1">
    <citation type="submission" date="2022-04" db="EMBL/GenBank/DDBJ databases">
        <title>Roseomonas acroporae sp. nov., isolated from coral Acropora digitifera.</title>
        <authorList>
            <person name="Sun H."/>
        </authorList>
    </citation>
    <scope>NUCLEOTIDE SEQUENCE</scope>
    <source>
        <strain evidence="6">NAR14</strain>
    </source>
</reference>
<organism evidence="6 7">
    <name type="scientific">Roseomonas acroporae</name>
    <dbReference type="NCBI Taxonomy" id="2937791"/>
    <lineage>
        <taxon>Bacteria</taxon>
        <taxon>Pseudomonadati</taxon>
        <taxon>Pseudomonadota</taxon>
        <taxon>Alphaproteobacteria</taxon>
        <taxon>Acetobacterales</taxon>
        <taxon>Roseomonadaceae</taxon>
        <taxon>Roseomonas</taxon>
    </lineage>
</organism>
<dbReference type="GO" id="GO:0005829">
    <property type="term" value="C:cytosol"/>
    <property type="evidence" value="ECO:0007669"/>
    <property type="project" value="TreeGrafter"/>
</dbReference>
<feature type="domain" description="HipA-like C-terminal" evidence="4">
    <location>
        <begin position="174"/>
        <end position="353"/>
    </location>
</feature>
<comment type="similarity">
    <text evidence="1">Belongs to the HipA Ser/Thr kinase family.</text>
</comment>
<dbReference type="InterPro" id="IPR052028">
    <property type="entry name" value="HipA_Ser/Thr_kinase"/>
</dbReference>
<dbReference type="Proteomes" id="UP001139516">
    <property type="component" value="Unassembled WGS sequence"/>
</dbReference>
<evidence type="ECO:0000256" key="3">
    <source>
        <dbReference type="ARBA" id="ARBA00022777"/>
    </source>
</evidence>
<dbReference type="GO" id="GO:0004674">
    <property type="term" value="F:protein serine/threonine kinase activity"/>
    <property type="evidence" value="ECO:0007669"/>
    <property type="project" value="TreeGrafter"/>
</dbReference>
<name>A0A9X1YBQ9_9PROT</name>
<dbReference type="RefSeq" id="WP_248667895.1">
    <property type="nucleotide sequence ID" value="NZ_JALPRX010000068.1"/>
</dbReference>
<keyword evidence="7" id="KW-1185">Reference proteome</keyword>
<gene>
    <name evidence="6" type="ORF">M0638_15465</name>
</gene>
<evidence type="ECO:0000259" key="5">
    <source>
        <dbReference type="Pfam" id="PF13657"/>
    </source>
</evidence>
<accession>A0A9X1YBQ9</accession>
<evidence type="ECO:0000313" key="7">
    <source>
        <dbReference type="Proteomes" id="UP001139516"/>
    </source>
</evidence>
<comment type="caution">
    <text evidence="6">The sequence shown here is derived from an EMBL/GenBank/DDBJ whole genome shotgun (WGS) entry which is preliminary data.</text>
</comment>
<dbReference type="InterPro" id="IPR016869">
    <property type="entry name" value="UCP028135_HipA-like"/>
</dbReference>
<proteinExistence type="inferred from homology"/>
<evidence type="ECO:0000313" key="6">
    <source>
        <dbReference type="EMBL" id="MCK8785777.1"/>
    </source>
</evidence>
<dbReference type="PANTHER" id="PTHR37419:SF8">
    <property type="entry name" value="TOXIN YJJJ"/>
    <property type="match status" value="1"/>
</dbReference>
<dbReference type="Pfam" id="PF07804">
    <property type="entry name" value="HipA_C"/>
    <property type="match status" value="1"/>
</dbReference>
<dbReference type="InterPro" id="IPR017508">
    <property type="entry name" value="HipA_N1"/>
</dbReference>
<keyword evidence="2" id="KW-0808">Transferase</keyword>